<dbReference type="Gene3D" id="1.10.533.10">
    <property type="entry name" value="Death Domain, Fas"/>
    <property type="match status" value="2"/>
</dbReference>
<dbReference type="SUPFAM" id="SSF52540">
    <property type="entry name" value="P-loop containing nucleoside triphosphate hydrolases"/>
    <property type="match status" value="1"/>
</dbReference>
<dbReference type="STRING" id="6573.A0A210PZ18"/>
<sequence length="936" mass="107343">MFEGQVEIYRHVRVVFTGREGAGKTTVCKRVQYRHVDLNLREPTVGAVLYPNWFLIDLISKEWRQHDDKSASEEMEIRMGVTMKKAQATGTASSRTGFRDSAGDLSITSSRNPEANLQQLQESTAVQQASQCANIDDALLSLWDMGGHSSFQASHNVFISSHGVYLLVFRLTDFLKDKLETYRLKKWIRMIGTFSSVKLNAPKLKEHEPPLIFVGTFLDELRKSSTDFKEQVQKIQSSISKFPELSSHKFVRFCTLDNSQGTKPAEPRLLYDARSELQNQPPPLATDDSDANLEQLRETIIELAKHQDQWDRKLPTRWLKLEMDLLKEREKGAKILTLAQVIEMNKMSIAPLADDDEIVLALEYLHCTRSVIYFREFDHVINDPQWLADCFSLLITDDQFLPKDDLVLARDLELYKTKGELTPNLIDSFLCLDQNKAFLPHKSILLALMEKFGLLVRILISEPNTADVRFSEAYTIPSKLLELENINGITDDINYLKKRNLAVSQTLCFIFHDVFVPEELFHRIFATIMRTYRTASLSLRRIEDEPGTDPLTTKDTTHLYRGFGCFEVNDLCRMILSMQWERSTIAVTLFSPSESKLPPDSGPLVRNTLERILQKALQMSNQEHFQYTHKLHCNFHLSPYDTPVELYSVIHAKGGMFCKGEECRRKHRLNKSDLLFWGITKVTIQVQGFESSDEATCLNRRPTPQELGRLSHMVEASKCQQLFIALGLSLPEISNTEHEARSLAAVTQITRMLLKWTYAYPNQTFRHIEKAMSEVDMATDNLGMTVETGWECVTLDDMDSNEEGLDRQLDVSEIRGLVDNIGKNYFNLFLELGLSVPDIEKCEMDHLGSKRRVETLIKLWIDTFRDQATVIRIVKAMKLQNGLALNRTGILCCRRRGDRGMAMVALCYSVMYADTSYPPKKLDMLSHMRVLTCIYY</sequence>
<keyword evidence="2" id="KW-0808">Transferase</keyword>
<dbReference type="OrthoDB" id="6114177at2759"/>
<name>A0A210PZ18_MIZYE</name>
<gene>
    <name evidence="2" type="ORF">KP79_PYT23906</name>
</gene>
<evidence type="ECO:0000256" key="1">
    <source>
        <dbReference type="SAM" id="MobiDB-lite"/>
    </source>
</evidence>
<dbReference type="SUPFAM" id="SSF47986">
    <property type="entry name" value="DEATH domain"/>
    <property type="match status" value="1"/>
</dbReference>
<dbReference type="InterPro" id="IPR027417">
    <property type="entry name" value="P-loop_NTPase"/>
</dbReference>
<comment type="caution">
    <text evidence="2">The sequence shown here is derived from an EMBL/GenBank/DDBJ whole genome shotgun (WGS) entry which is preliminary data.</text>
</comment>
<dbReference type="GO" id="GO:0016301">
    <property type="term" value="F:kinase activity"/>
    <property type="evidence" value="ECO:0007669"/>
    <property type="project" value="UniProtKB-KW"/>
</dbReference>
<dbReference type="PANTHER" id="PTHR47679:SF2">
    <property type="entry name" value="C-TERMINAL OF ROC (COR) DOMAIN-CONTAINING PROTEIN"/>
    <property type="match status" value="1"/>
</dbReference>
<dbReference type="Gene3D" id="1.10.10.10">
    <property type="entry name" value="Winged helix-like DNA-binding domain superfamily/Winged helix DNA-binding domain"/>
    <property type="match status" value="1"/>
</dbReference>
<evidence type="ECO:0000313" key="2">
    <source>
        <dbReference type="EMBL" id="OWF41723.1"/>
    </source>
</evidence>
<dbReference type="CDD" id="cd01670">
    <property type="entry name" value="Death"/>
    <property type="match status" value="1"/>
</dbReference>
<dbReference type="InterPro" id="IPR036388">
    <property type="entry name" value="WH-like_DNA-bd_sf"/>
</dbReference>
<dbReference type="PANTHER" id="PTHR47679">
    <property type="entry name" value="PROTEIN TORNADO 1"/>
    <property type="match status" value="1"/>
</dbReference>
<dbReference type="InterPro" id="IPR011029">
    <property type="entry name" value="DEATH-like_dom_sf"/>
</dbReference>
<feature type="region of interest" description="Disordered" evidence="1">
    <location>
        <begin position="85"/>
        <end position="105"/>
    </location>
</feature>
<reference evidence="2 3" key="1">
    <citation type="journal article" date="2017" name="Nat. Ecol. Evol.">
        <title>Scallop genome provides insights into evolution of bilaterian karyotype and development.</title>
        <authorList>
            <person name="Wang S."/>
            <person name="Zhang J."/>
            <person name="Jiao W."/>
            <person name="Li J."/>
            <person name="Xun X."/>
            <person name="Sun Y."/>
            <person name="Guo X."/>
            <person name="Huan P."/>
            <person name="Dong B."/>
            <person name="Zhang L."/>
            <person name="Hu X."/>
            <person name="Sun X."/>
            <person name="Wang J."/>
            <person name="Zhao C."/>
            <person name="Wang Y."/>
            <person name="Wang D."/>
            <person name="Huang X."/>
            <person name="Wang R."/>
            <person name="Lv J."/>
            <person name="Li Y."/>
            <person name="Zhang Z."/>
            <person name="Liu B."/>
            <person name="Lu W."/>
            <person name="Hui Y."/>
            <person name="Liang J."/>
            <person name="Zhou Z."/>
            <person name="Hou R."/>
            <person name="Li X."/>
            <person name="Liu Y."/>
            <person name="Li H."/>
            <person name="Ning X."/>
            <person name="Lin Y."/>
            <person name="Zhao L."/>
            <person name="Xing Q."/>
            <person name="Dou J."/>
            <person name="Li Y."/>
            <person name="Mao J."/>
            <person name="Guo H."/>
            <person name="Dou H."/>
            <person name="Li T."/>
            <person name="Mu C."/>
            <person name="Jiang W."/>
            <person name="Fu Q."/>
            <person name="Fu X."/>
            <person name="Miao Y."/>
            <person name="Liu J."/>
            <person name="Yu Q."/>
            <person name="Li R."/>
            <person name="Liao H."/>
            <person name="Li X."/>
            <person name="Kong Y."/>
            <person name="Jiang Z."/>
            <person name="Chourrout D."/>
            <person name="Li R."/>
            <person name="Bao Z."/>
        </authorList>
    </citation>
    <scope>NUCLEOTIDE SEQUENCE [LARGE SCALE GENOMIC DNA]</scope>
    <source>
        <strain evidence="2 3">PY_sf001</strain>
    </source>
</reference>
<evidence type="ECO:0000313" key="3">
    <source>
        <dbReference type="Proteomes" id="UP000242188"/>
    </source>
</evidence>
<dbReference type="AlphaFoldDB" id="A0A210PZ18"/>
<dbReference type="EMBL" id="NEDP02005359">
    <property type="protein sequence ID" value="OWF41723.1"/>
    <property type="molecule type" value="Genomic_DNA"/>
</dbReference>
<dbReference type="Proteomes" id="UP000242188">
    <property type="component" value="Unassembled WGS sequence"/>
</dbReference>
<organism evidence="2 3">
    <name type="scientific">Mizuhopecten yessoensis</name>
    <name type="common">Japanese scallop</name>
    <name type="synonym">Patinopecten yessoensis</name>
    <dbReference type="NCBI Taxonomy" id="6573"/>
    <lineage>
        <taxon>Eukaryota</taxon>
        <taxon>Metazoa</taxon>
        <taxon>Spiralia</taxon>
        <taxon>Lophotrochozoa</taxon>
        <taxon>Mollusca</taxon>
        <taxon>Bivalvia</taxon>
        <taxon>Autobranchia</taxon>
        <taxon>Pteriomorphia</taxon>
        <taxon>Pectinida</taxon>
        <taxon>Pectinoidea</taxon>
        <taxon>Pectinidae</taxon>
        <taxon>Mizuhopecten</taxon>
    </lineage>
</organism>
<keyword evidence="3" id="KW-1185">Reference proteome</keyword>
<keyword evidence="2" id="KW-0418">Kinase</keyword>
<dbReference type="Gene3D" id="3.40.50.300">
    <property type="entry name" value="P-loop containing nucleotide triphosphate hydrolases"/>
    <property type="match status" value="1"/>
</dbReference>
<dbReference type="Pfam" id="PF08477">
    <property type="entry name" value="Roc"/>
    <property type="match status" value="1"/>
</dbReference>
<accession>A0A210PZ18</accession>
<proteinExistence type="predicted"/>
<protein>
    <submittedName>
        <fullName evidence="2">Serine/threonine-protein kinase roco5</fullName>
    </submittedName>
</protein>